<evidence type="ECO:0000313" key="3">
    <source>
        <dbReference type="EMBL" id="VAW53785.1"/>
    </source>
</evidence>
<evidence type="ECO:0000259" key="2">
    <source>
        <dbReference type="Pfam" id="PF13439"/>
    </source>
</evidence>
<dbReference type="Pfam" id="PF13439">
    <property type="entry name" value="Glyco_transf_4"/>
    <property type="match status" value="1"/>
</dbReference>
<evidence type="ECO:0008006" key="4">
    <source>
        <dbReference type="Google" id="ProtNLM"/>
    </source>
</evidence>
<protein>
    <recommendedName>
        <fullName evidence="4">Glycosyltransferase</fullName>
    </recommendedName>
</protein>
<dbReference type="AlphaFoldDB" id="A0A3B0WD58"/>
<dbReference type="InterPro" id="IPR028098">
    <property type="entry name" value="Glyco_trans_4-like_N"/>
</dbReference>
<dbReference type="PANTHER" id="PTHR45947">
    <property type="entry name" value="SULFOQUINOVOSYL TRANSFERASE SQD2"/>
    <property type="match status" value="1"/>
</dbReference>
<organism evidence="3">
    <name type="scientific">hydrothermal vent metagenome</name>
    <dbReference type="NCBI Taxonomy" id="652676"/>
    <lineage>
        <taxon>unclassified sequences</taxon>
        <taxon>metagenomes</taxon>
        <taxon>ecological metagenomes</taxon>
    </lineage>
</organism>
<dbReference type="EMBL" id="UOFE01000035">
    <property type="protein sequence ID" value="VAW53785.1"/>
    <property type="molecule type" value="Genomic_DNA"/>
</dbReference>
<dbReference type="Gene3D" id="3.40.50.2000">
    <property type="entry name" value="Glycogen Phosphorylase B"/>
    <property type="match status" value="2"/>
</dbReference>
<proteinExistence type="predicted"/>
<gene>
    <name evidence="3" type="ORF">MNBD_GAMMA05-1268</name>
</gene>
<reference evidence="3" key="1">
    <citation type="submission" date="2018-06" db="EMBL/GenBank/DDBJ databases">
        <authorList>
            <person name="Zhirakovskaya E."/>
        </authorList>
    </citation>
    <scope>NUCLEOTIDE SEQUENCE</scope>
</reference>
<dbReference type="GO" id="GO:0016757">
    <property type="term" value="F:glycosyltransferase activity"/>
    <property type="evidence" value="ECO:0007669"/>
    <property type="project" value="InterPro"/>
</dbReference>
<dbReference type="CDD" id="cd03801">
    <property type="entry name" value="GT4_PimA-like"/>
    <property type="match status" value="1"/>
</dbReference>
<evidence type="ECO:0000259" key="1">
    <source>
        <dbReference type="Pfam" id="PF00534"/>
    </source>
</evidence>
<dbReference type="SUPFAM" id="SSF53756">
    <property type="entry name" value="UDP-Glycosyltransferase/glycogen phosphorylase"/>
    <property type="match status" value="1"/>
</dbReference>
<dbReference type="Pfam" id="PF00534">
    <property type="entry name" value="Glycos_transf_1"/>
    <property type="match status" value="1"/>
</dbReference>
<feature type="domain" description="Glycosyltransferase subfamily 4-like N-terminal" evidence="2">
    <location>
        <begin position="16"/>
        <end position="208"/>
    </location>
</feature>
<dbReference type="PANTHER" id="PTHR45947:SF13">
    <property type="entry name" value="TRANSFERASE"/>
    <property type="match status" value="1"/>
</dbReference>
<sequence>MRFCMVTTFYPPYHFGGDATYVRALSRALVARGHEVVVIHCEDAYNTVSHTRASTEVTHDGITVHRLKSRFGILSPLLTQQLGQPGFKSAAIKKILNEKFDVVNFHNISLVGGPSVLKLSNAPVTLYTLHEHWLLCPTHIFWKNKSSACDQPQCIRCCLRSGIPPQLWRYTGLVKRNLANVDLMLAPSQFTAQKHRDAGFKNNIQVLPLFSSLSPDRPPAFKTGSKPRFIFAGRVTASKGVEAMLKIFSEMSDVELQVVGDGDLLKQLQLDYVSSSHIYFMGSVTQHELIKLYQNATALILPSLAPETFGLTVVEAFACGIPAIVRVAGGNREIIDETGAGFVYTSDDELKSAVNKLATNESLRIKLGEKARTSYTQLYTEEHHTNKYLSFVADIKKQKEVVSH</sequence>
<dbReference type="InterPro" id="IPR050194">
    <property type="entry name" value="Glycosyltransferase_grp1"/>
</dbReference>
<accession>A0A3B0WD58</accession>
<name>A0A3B0WD58_9ZZZZ</name>
<feature type="domain" description="Glycosyl transferase family 1" evidence="1">
    <location>
        <begin position="222"/>
        <end position="372"/>
    </location>
</feature>
<dbReference type="InterPro" id="IPR001296">
    <property type="entry name" value="Glyco_trans_1"/>
</dbReference>